<organism evidence="2 3">
    <name type="scientific">Acanthopleuribacter pedis</name>
    <dbReference type="NCBI Taxonomy" id="442870"/>
    <lineage>
        <taxon>Bacteria</taxon>
        <taxon>Pseudomonadati</taxon>
        <taxon>Acidobacteriota</taxon>
        <taxon>Holophagae</taxon>
        <taxon>Acanthopleuribacterales</taxon>
        <taxon>Acanthopleuribacteraceae</taxon>
        <taxon>Acanthopleuribacter</taxon>
    </lineage>
</organism>
<evidence type="ECO:0000256" key="1">
    <source>
        <dbReference type="SAM" id="SignalP"/>
    </source>
</evidence>
<name>A0A8J7QJ89_9BACT</name>
<feature type="signal peptide" evidence="1">
    <location>
        <begin position="1"/>
        <end position="18"/>
    </location>
</feature>
<proteinExistence type="predicted"/>
<dbReference type="Proteomes" id="UP000664417">
    <property type="component" value="Unassembled WGS sequence"/>
</dbReference>
<dbReference type="EMBL" id="JAFREP010000028">
    <property type="protein sequence ID" value="MBO1321821.1"/>
    <property type="molecule type" value="Genomic_DNA"/>
</dbReference>
<dbReference type="GO" id="GO:0008237">
    <property type="term" value="F:metallopeptidase activity"/>
    <property type="evidence" value="ECO:0007669"/>
    <property type="project" value="InterPro"/>
</dbReference>
<dbReference type="Gene3D" id="3.40.390.10">
    <property type="entry name" value="Collagenase (Catalytic Domain)"/>
    <property type="match status" value="1"/>
</dbReference>
<sequence>MKQLLFACAFLCASFLWARFTAVDPEREFVNSYSYTGNNPLNLIDPDGKQVSVHRQVRKGKKDIVTINVYGKLKDDTTPGSNGRGLTKREMRKVKRQIVRQFKKTFSGKGSQIIFKGKLHLSIASDEKKISPHDHVFRVVDNGAIPGTGRRRGILGRAPFGQKIIYLNRGIVGRTPAKSGPHAGTGRTAQGGGTMARTGTHEIGHSMQLRHPVTNTNAGNLMHQTRRSNAGLKVTEHQILSIESAYKANQLNGPQQR</sequence>
<comment type="caution">
    <text evidence="2">The sequence shown here is derived from an EMBL/GenBank/DDBJ whole genome shotgun (WGS) entry which is preliminary data.</text>
</comment>
<gene>
    <name evidence="2" type="ORF">J3U88_25300</name>
</gene>
<dbReference type="SUPFAM" id="SSF55486">
    <property type="entry name" value="Metalloproteases ('zincins'), catalytic domain"/>
    <property type="match status" value="1"/>
</dbReference>
<feature type="chain" id="PRO_5035154396" description="RHS repeat-associated core domain-containing protein" evidence="1">
    <location>
        <begin position="19"/>
        <end position="257"/>
    </location>
</feature>
<accession>A0A8J7QJ89</accession>
<evidence type="ECO:0008006" key="4">
    <source>
        <dbReference type="Google" id="ProtNLM"/>
    </source>
</evidence>
<dbReference type="RefSeq" id="WP_207861794.1">
    <property type="nucleotide sequence ID" value="NZ_JAFREP010000028.1"/>
</dbReference>
<evidence type="ECO:0000313" key="3">
    <source>
        <dbReference type="Proteomes" id="UP000664417"/>
    </source>
</evidence>
<protein>
    <recommendedName>
        <fullName evidence="4">RHS repeat-associated core domain-containing protein</fullName>
    </recommendedName>
</protein>
<keyword evidence="3" id="KW-1185">Reference proteome</keyword>
<evidence type="ECO:0000313" key="2">
    <source>
        <dbReference type="EMBL" id="MBO1321821.1"/>
    </source>
</evidence>
<dbReference type="InterPro" id="IPR024079">
    <property type="entry name" value="MetalloPept_cat_dom_sf"/>
</dbReference>
<reference evidence="2" key="1">
    <citation type="submission" date="2021-03" db="EMBL/GenBank/DDBJ databases">
        <authorList>
            <person name="Wang G."/>
        </authorList>
    </citation>
    <scope>NUCLEOTIDE SEQUENCE</scope>
    <source>
        <strain evidence="2">KCTC 12899</strain>
    </source>
</reference>
<keyword evidence="1" id="KW-0732">Signal</keyword>
<dbReference type="AlphaFoldDB" id="A0A8J7QJ89"/>
<dbReference type="Gene3D" id="2.180.10.10">
    <property type="entry name" value="RHS repeat-associated core"/>
    <property type="match status" value="1"/>
</dbReference>